<evidence type="ECO:0000256" key="3">
    <source>
        <dbReference type="ARBA" id="ARBA00012071"/>
    </source>
</evidence>
<evidence type="ECO:0000256" key="4">
    <source>
        <dbReference type="ARBA" id="ARBA00016436"/>
    </source>
</evidence>
<evidence type="ECO:0000256" key="9">
    <source>
        <dbReference type="ARBA" id="ARBA00022777"/>
    </source>
</evidence>
<dbReference type="GO" id="GO:0009029">
    <property type="term" value="F:lipid-A 4'-kinase activity"/>
    <property type="evidence" value="ECO:0007669"/>
    <property type="project" value="UniProtKB-EC"/>
</dbReference>
<evidence type="ECO:0000256" key="5">
    <source>
        <dbReference type="ARBA" id="ARBA00022516"/>
    </source>
</evidence>
<name>A0ABW5M577_9BACT</name>
<organism evidence="14 15">
    <name type="scientific">Spirosoma soli</name>
    <dbReference type="NCBI Taxonomy" id="1770529"/>
    <lineage>
        <taxon>Bacteria</taxon>
        <taxon>Pseudomonadati</taxon>
        <taxon>Bacteroidota</taxon>
        <taxon>Cytophagia</taxon>
        <taxon>Cytophagales</taxon>
        <taxon>Cytophagaceae</taxon>
        <taxon>Spirosoma</taxon>
    </lineage>
</organism>
<comment type="pathway">
    <text evidence="2 13">Glycolipid biosynthesis; lipid IV(A) biosynthesis; lipid IV(A) from (3R)-3-hydroxytetradecanoyl-[acyl-carrier-protein] and UDP-N-acetyl-alpha-D-glucosamine: step 6/6.</text>
</comment>
<evidence type="ECO:0000256" key="6">
    <source>
        <dbReference type="ARBA" id="ARBA00022556"/>
    </source>
</evidence>
<evidence type="ECO:0000313" key="14">
    <source>
        <dbReference type="EMBL" id="MFD2572142.1"/>
    </source>
</evidence>
<dbReference type="NCBIfam" id="TIGR00682">
    <property type="entry name" value="lpxK"/>
    <property type="match status" value="1"/>
</dbReference>
<comment type="catalytic activity">
    <reaction evidence="13">
        <text>a lipid A disaccharide + ATP = a lipid IVA + ADP + H(+)</text>
        <dbReference type="Rhea" id="RHEA:67840"/>
        <dbReference type="ChEBI" id="CHEBI:15378"/>
        <dbReference type="ChEBI" id="CHEBI:30616"/>
        <dbReference type="ChEBI" id="CHEBI:176343"/>
        <dbReference type="ChEBI" id="CHEBI:176425"/>
        <dbReference type="ChEBI" id="CHEBI:456216"/>
        <dbReference type="EC" id="2.7.1.130"/>
    </reaction>
</comment>
<dbReference type="HAMAP" id="MF_00409">
    <property type="entry name" value="LpxK"/>
    <property type="match status" value="1"/>
</dbReference>
<comment type="similarity">
    <text evidence="13">Belongs to the LpxK family.</text>
</comment>
<dbReference type="InterPro" id="IPR003758">
    <property type="entry name" value="LpxK"/>
</dbReference>
<keyword evidence="8 13" id="KW-0547">Nucleotide-binding</keyword>
<accession>A0ABW5M577</accession>
<sequence>MVNWLLLPFSGIYGLIMDVRNWLFDNKLFQSTTPLIRSVSVGNLTVGGTGKTPMVEFLIKWYVFNTASLPFELATLSRGYGRQTTGFRIATEADTAATLGDEPLQLYRKFTNSVRVCVGERRVDAIQALLAIHPDTRLVLLDDAFQHRSFQPHVSILLMDYNRPFYEDFPFPAGRLRERRHGASRADVVVVTKCPPELADAEQQRITNRIRPYTQSDTPIYFATLQYGEPVSFATHQQTSGELGEVVLVSGLANATPLETYARQTYRLRKHIQFADHYNYTRSDLDPILATLSAGTSLLTTEKDWVKVDALLTPEERTRYPLFYLPVSMQLLPGSEKGFTDYLTTEILKNR</sequence>
<evidence type="ECO:0000313" key="15">
    <source>
        <dbReference type="Proteomes" id="UP001597469"/>
    </source>
</evidence>
<evidence type="ECO:0000256" key="2">
    <source>
        <dbReference type="ARBA" id="ARBA00004870"/>
    </source>
</evidence>
<evidence type="ECO:0000256" key="7">
    <source>
        <dbReference type="ARBA" id="ARBA00022679"/>
    </source>
</evidence>
<reference evidence="15" key="1">
    <citation type="journal article" date="2019" name="Int. J. Syst. Evol. Microbiol.">
        <title>The Global Catalogue of Microorganisms (GCM) 10K type strain sequencing project: providing services to taxonomists for standard genome sequencing and annotation.</title>
        <authorList>
            <consortium name="The Broad Institute Genomics Platform"/>
            <consortium name="The Broad Institute Genome Sequencing Center for Infectious Disease"/>
            <person name="Wu L."/>
            <person name="Ma J."/>
        </authorList>
    </citation>
    <scope>NUCLEOTIDE SEQUENCE [LARGE SCALE GENOMIC DNA]</scope>
    <source>
        <strain evidence="15">KCTC 42805</strain>
    </source>
</reference>
<keyword evidence="9 13" id="KW-0418">Kinase</keyword>
<evidence type="ECO:0000256" key="11">
    <source>
        <dbReference type="ARBA" id="ARBA00023098"/>
    </source>
</evidence>
<comment type="function">
    <text evidence="1 13">Transfers the gamma-phosphate of ATP to the 4'-position of a tetraacyldisaccharide 1-phosphate intermediate (termed DS-1-P) to form tetraacyldisaccharide 1,4'-bis-phosphate (lipid IVA).</text>
</comment>
<dbReference type="PANTHER" id="PTHR42724">
    <property type="entry name" value="TETRAACYLDISACCHARIDE 4'-KINASE"/>
    <property type="match status" value="1"/>
</dbReference>
<proteinExistence type="inferred from homology"/>
<dbReference type="PANTHER" id="PTHR42724:SF1">
    <property type="entry name" value="TETRAACYLDISACCHARIDE 4'-KINASE, MITOCHONDRIAL-RELATED"/>
    <property type="match status" value="1"/>
</dbReference>
<evidence type="ECO:0000256" key="8">
    <source>
        <dbReference type="ARBA" id="ARBA00022741"/>
    </source>
</evidence>
<keyword evidence="15" id="KW-1185">Reference proteome</keyword>
<evidence type="ECO:0000256" key="10">
    <source>
        <dbReference type="ARBA" id="ARBA00022840"/>
    </source>
</evidence>
<comment type="caution">
    <text evidence="14">The sequence shown here is derived from an EMBL/GenBank/DDBJ whole genome shotgun (WGS) entry which is preliminary data.</text>
</comment>
<keyword evidence="6 13" id="KW-0441">Lipid A biosynthesis</keyword>
<dbReference type="RefSeq" id="WP_381524453.1">
    <property type="nucleotide sequence ID" value="NZ_JBHULN010000009.1"/>
</dbReference>
<protein>
    <recommendedName>
        <fullName evidence="4 13">Tetraacyldisaccharide 4'-kinase</fullName>
        <ecNumber evidence="3 13">2.7.1.130</ecNumber>
    </recommendedName>
    <alternativeName>
        <fullName evidence="12 13">Lipid A 4'-kinase</fullName>
    </alternativeName>
</protein>
<keyword evidence="7 13" id="KW-0808">Transferase</keyword>
<dbReference type="EMBL" id="JBHULN010000009">
    <property type="protein sequence ID" value="MFD2572142.1"/>
    <property type="molecule type" value="Genomic_DNA"/>
</dbReference>
<evidence type="ECO:0000256" key="13">
    <source>
        <dbReference type="HAMAP-Rule" id="MF_00409"/>
    </source>
</evidence>
<keyword evidence="5 13" id="KW-0444">Lipid biosynthesis</keyword>
<dbReference type="Pfam" id="PF02606">
    <property type="entry name" value="LpxK"/>
    <property type="match status" value="1"/>
</dbReference>
<gene>
    <name evidence="13 14" type="primary">lpxK</name>
    <name evidence="14" type="ORF">ACFSUS_15975</name>
</gene>
<dbReference type="EC" id="2.7.1.130" evidence="3 13"/>
<evidence type="ECO:0000256" key="1">
    <source>
        <dbReference type="ARBA" id="ARBA00002274"/>
    </source>
</evidence>
<feature type="binding site" evidence="13">
    <location>
        <begin position="45"/>
        <end position="52"/>
    </location>
    <ligand>
        <name>ATP</name>
        <dbReference type="ChEBI" id="CHEBI:30616"/>
    </ligand>
</feature>
<keyword evidence="10 13" id="KW-0067">ATP-binding</keyword>
<dbReference type="Proteomes" id="UP001597469">
    <property type="component" value="Unassembled WGS sequence"/>
</dbReference>
<keyword evidence="11 13" id="KW-0443">Lipid metabolism</keyword>
<evidence type="ECO:0000256" key="12">
    <source>
        <dbReference type="ARBA" id="ARBA00029757"/>
    </source>
</evidence>